<evidence type="ECO:0000256" key="1">
    <source>
        <dbReference type="ARBA" id="ARBA00001957"/>
    </source>
</evidence>
<dbReference type="InterPro" id="IPR020806">
    <property type="entry name" value="PKS_PP-bd"/>
</dbReference>
<dbReference type="NCBIfam" id="TIGR01733">
    <property type="entry name" value="AA-adenyl-dom"/>
    <property type="match status" value="1"/>
</dbReference>
<feature type="compositionally biased region" description="Low complexity" evidence="4">
    <location>
        <begin position="996"/>
        <end position="1012"/>
    </location>
</feature>
<dbReference type="InterPro" id="IPR042099">
    <property type="entry name" value="ANL_N_sf"/>
</dbReference>
<dbReference type="SUPFAM" id="SSF47336">
    <property type="entry name" value="ACP-like"/>
    <property type="match status" value="1"/>
</dbReference>
<dbReference type="AlphaFoldDB" id="A0A1C4XDW2"/>
<dbReference type="GO" id="GO:0008610">
    <property type="term" value="P:lipid biosynthetic process"/>
    <property type="evidence" value="ECO:0007669"/>
    <property type="project" value="UniProtKB-ARBA"/>
</dbReference>
<dbReference type="GO" id="GO:0009239">
    <property type="term" value="P:enterobactin biosynthetic process"/>
    <property type="evidence" value="ECO:0007669"/>
    <property type="project" value="TreeGrafter"/>
</dbReference>
<dbReference type="Pfam" id="PF00501">
    <property type="entry name" value="AMP-binding"/>
    <property type="match status" value="1"/>
</dbReference>
<dbReference type="Pfam" id="PF13193">
    <property type="entry name" value="AMP-binding_C"/>
    <property type="match status" value="1"/>
</dbReference>
<dbReference type="InterPro" id="IPR001242">
    <property type="entry name" value="Condensation_dom"/>
</dbReference>
<evidence type="ECO:0000256" key="3">
    <source>
        <dbReference type="ARBA" id="ARBA00022553"/>
    </source>
</evidence>
<dbReference type="Pfam" id="PF00668">
    <property type="entry name" value="Condensation"/>
    <property type="match status" value="1"/>
</dbReference>
<dbReference type="InterPro" id="IPR045851">
    <property type="entry name" value="AMP-bd_C_sf"/>
</dbReference>
<dbReference type="InterPro" id="IPR020845">
    <property type="entry name" value="AMP-binding_CS"/>
</dbReference>
<dbReference type="SUPFAM" id="SSF52777">
    <property type="entry name" value="CoA-dependent acyltransferases"/>
    <property type="match status" value="2"/>
</dbReference>
<dbReference type="GO" id="GO:0031177">
    <property type="term" value="F:phosphopantetheine binding"/>
    <property type="evidence" value="ECO:0007669"/>
    <property type="project" value="InterPro"/>
</dbReference>
<dbReference type="InterPro" id="IPR009081">
    <property type="entry name" value="PP-bd_ACP"/>
</dbReference>
<dbReference type="InterPro" id="IPR010071">
    <property type="entry name" value="AA_adenyl_dom"/>
</dbReference>
<dbReference type="GO" id="GO:0005829">
    <property type="term" value="C:cytosol"/>
    <property type="evidence" value="ECO:0007669"/>
    <property type="project" value="TreeGrafter"/>
</dbReference>
<dbReference type="Pfam" id="PF00550">
    <property type="entry name" value="PP-binding"/>
    <property type="match status" value="1"/>
</dbReference>
<dbReference type="Gene3D" id="3.40.50.12780">
    <property type="entry name" value="N-terminal domain of ligase-like"/>
    <property type="match status" value="1"/>
</dbReference>
<feature type="region of interest" description="Disordered" evidence="4">
    <location>
        <begin position="996"/>
        <end position="1025"/>
    </location>
</feature>
<feature type="domain" description="Carrier" evidence="5">
    <location>
        <begin position="1023"/>
        <end position="1099"/>
    </location>
</feature>
<dbReference type="PROSITE" id="PS50075">
    <property type="entry name" value="CARRIER"/>
    <property type="match status" value="1"/>
</dbReference>
<dbReference type="InterPro" id="IPR023213">
    <property type="entry name" value="CAT-like_dom_sf"/>
</dbReference>
<dbReference type="SUPFAM" id="SSF56801">
    <property type="entry name" value="Acetyl-CoA synthetase-like"/>
    <property type="match status" value="1"/>
</dbReference>
<evidence type="ECO:0000259" key="5">
    <source>
        <dbReference type="PROSITE" id="PS50075"/>
    </source>
</evidence>
<dbReference type="PANTHER" id="PTHR45527:SF1">
    <property type="entry name" value="FATTY ACID SYNTHASE"/>
    <property type="match status" value="1"/>
</dbReference>
<dbReference type="InterPro" id="IPR036736">
    <property type="entry name" value="ACP-like_sf"/>
</dbReference>
<dbReference type="PROSITE" id="PS00012">
    <property type="entry name" value="PHOSPHOPANTETHEINE"/>
    <property type="match status" value="1"/>
</dbReference>
<dbReference type="Gene3D" id="3.30.559.30">
    <property type="entry name" value="Nonribosomal peptide synthetase, condensation domain"/>
    <property type="match status" value="1"/>
</dbReference>
<dbReference type="Gene3D" id="3.30.559.10">
    <property type="entry name" value="Chloramphenicol acetyltransferase-like domain"/>
    <property type="match status" value="1"/>
</dbReference>
<protein>
    <submittedName>
        <fullName evidence="6">Amino acid adenylation domain-containing protein</fullName>
    </submittedName>
</protein>
<dbReference type="PANTHER" id="PTHR45527">
    <property type="entry name" value="NONRIBOSOMAL PEPTIDE SYNTHETASE"/>
    <property type="match status" value="1"/>
</dbReference>
<sequence>MRGAELTALAERELGCTVSLARLLGTEPLGRVLAQAEEATSPPAPAPPGVDGVLDLLPGQNAMIEAAEVHGSTAYHLLFSAVLSGPVDPARLRTAVSDVVRAHESLRTSFALRPDGSRGRVVHPRWTPTLREQTVRLAAGQDLLGSIHAGLAAASARLLHPYGTPPVHLVLTRTPDGPRVLTLLVHHALVDGWGIGVFWRDLAAAYAGAPVAPSTTAMLAAGADPDRQATAAAERALQLADAPSTVELPSGIRRPAAFAPAAARHVFSLPDEIRSRCDTLAAALGVTRNAFLLAAWGLVVARRCDLDDLLVGVPAAGRPTAGLRDVVALCTRVVPVRLRPHAEVSVTDYLTDAARALAQALDFAEVPFEQLVRELRLGGDIARNPLVQTAFAPHDELVPARLTAGEVEFRIHEGHCGGTPFDAMLYVQRWSPAPVLALEYAATVLAFDEAASLAESFVAALVELTADPAAPLQTVRTIAEAERALLRKWEQGPPLPADLPDLWELFAAQAAATPSASAVSGAGAAYRYRELLDAATGLAARLAEVGVGVGDTVLVAVPRSSEEIVAVLAALRLGAAYVGLDADAPPAQQHAVMAVAEPRAVVGPPAAAALLASAPAHCVLVDAGERGERPPPRPPADPERVAYLAFTSGSTGVPKGVRVPVRGVVRLVHRAGHVRQGPGERYARLAPLAFDASTLEIFAPLVSGAAIEVFPDGPPSPSALAGFLAERAVTVLWLTAGLFRLLAEHRQNAFAGLRQLLTGGDVVASAQVRQVLERHRGLRVSNGYGPTENTTFTTVAHFDDPAEVDDPLPIGRPIAGTRVMVVDRSGHRVPAGAVGELRTSGLGLALGYAGDRAATAIAFGCLPEHPDEVSYATGDIVRWDADGRLRFLGRRDRQVKVFGHRIELHGVEQALRDHPAVRDAYVTVVGDGTSARLLAGVVAVPDTDPSTLREHVARAQPAYAVPSAWALVTELPLTANGKVDVAMLARHTITALAGPPDAYADGPAPHPAHAAETGGGVVPDRQPEPSDVEDVITDIWVDVLEDDDFGPEDGFFEVGGSSVQLMAVRNRLRQTWPGCALSTLDMYRYPSVRTLARHVCALLSAVG</sequence>
<name>A0A1C4XDW2_9ACTN</name>
<keyword evidence="2" id="KW-0596">Phosphopantetheine</keyword>
<evidence type="ECO:0000256" key="2">
    <source>
        <dbReference type="ARBA" id="ARBA00022450"/>
    </source>
</evidence>
<proteinExistence type="predicted"/>
<dbReference type="EMBL" id="FMCW01000024">
    <property type="protein sequence ID" value="SCF06655.1"/>
    <property type="molecule type" value="Genomic_DNA"/>
</dbReference>
<keyword evidence="3" id="KW-0597">Phosphoprotein</keyword>
<gene>
    <name evidence="6" type="ORF">GA0070558_12470</name>
</gene>
<dbReference type="Proteomes" id="UP000199375">
    <property type="component" value="Unassembled WGS sequence"/>
</dbReference>
<accession>A0A1C4XDW2</accession>
<evidence type="ECO:0000313" key="6">
    <source>
        <dbReference type="EMBL" id="SCF06655.1"/>
    </source>
</evidence>
<dbReference type="Gene3D" id="1.10.1200.10">
    <property type="entry name" value="ACP-like"/>
    <property type="match status" value="1"/>
</dbReference>
<dbReference type="SMART" id="SM00823">
    <property type="entry name" value="PKS_PP"/>
    <property type="match status" value="1"/>
</dbReference>
<evidence type="ECO:0000313" key="7">
    <source>
        <dbReference type="Proteomes" id="UP000199375"/>
    </source>
</evidence>
<evidence type="ECO:0000256" key="4">
    <source>
        <dbReference type="SAM" id="MobiDB-lite"/>
    </source>
</evidence>
<comment type="cofactor">
    <cofactor evidence="1">
        <name>pantetheine 4'-phosphate</name>
        <dbReference type="ChEBI" id="CHEBI:47942"/>
    </cofactor>
</comment>
<reference evidence="6 7" key="1">
    <citation type="submission" date="2016-06" db="EMBL/GenBank/DDBJ databases">
        <authorList>
            <person name="Kjaerup R.B."/>
            <person name="Dalgaard T.S."/>
            <person name="Juul-Madsen H.R."/>
        </authorList>
    </citation>
    <scope>NUCLEOTIDE SEQUENCE [LARGE SCALE GENOMIC DNA]</scope>
    <source>
        <strain evidence="6 7">DSM 45626</strain>
    </source>
</reference>
<dbReference type="GO" id="GO:0043041">
    <property type="term" value="P:amino acid activation for nonribosomal peptide biosynthetic process"/>
    <property type="evidence" value="ECO:0007669"/>
    <property type="project" value="TreeGrafter"/>
</dbReference>
<dbReference type="InterPro" id="IPR000873">
    <property type="entry name" value="AMP-dep_synth/lig_dom"/>
</dbReference>
<dbReference type="InterPro" id="IPR006162">
    <property type="entry name" value="Ppantetheine_attach_site"/>
</dbReference>
<dbReference type="Gene3D" id="3.30.300.30">
    <property type="match status" value="1"/>
</dbReference>
<dbReference type="InterPro" id="IPR025110">
    <property type="entry name" value="AMP-bd_C"/>
</dbReference>
<dbReference type="GO" id="GO:0009366">
    <property type="term" value="C:enterobactin synthetase complex"/>
    <property type="evidence" value="ECO:0007669"/>
    <property type="project" value="TreeGrafter"/>
</dbReference>
<dbReference type="PROSITE" id="PS00455">
    <property type="entry name" value="AMP_BINDING"/>
    <property type="match status" value="1"/>
</dbReference>
<organism evidence="6 7">
    <name type="scientific">Micromonospora haikouensis</name>
    <dbReference type="NCBI Taxonomy" id="686309"/>
    <lineage>
        <taxon>Bacteria</taxon>
        <taxon>Bacillati</taxon>
        <taxon>Actinomycetota</taxon>
        <taxon>Actinomycetes</taxon>
        <taxon>Micromonosporales</taxon>
        <taxon>Micromonosporaceae</taxon>
        <taxon>Micromonospora</taxon>
    </lineage>
</organism>
<dbReference type="GO" id="GO:0047527">
    <property type="term" value="F:2,3-dihydroxybenzoate-serine ligase activity"/>
    <property type="evidence" value="ECO:0007669"/>
    <property type="project" value="TreeGrafter"/>
</dbReference>